<feature type="compositionally biased region" description="Low complexity" evidence="6">
    <location>
        <begin position="924"/>
        <end position="943"/>
    </location>
</feature>
<dbReference type="Ensembl" id="ENSSFOT00015070382.1">
    <property type="protein sequence ID" value="ENSSFOP00015077232.1"/>
    <property type="gene ID" value="ENSSFOG00015004088.2"/>
</dbReference>
<dbReference type="InterPro" id="IPR000372">
    <property type="entry name" value="LRRNT"/>
</dbReference>
<dbReference type="PROSITE" id="PS51450">
    <property type="entry name" value="LRR"/>
    <property type="match status" value="1"/>
</dbReference>
<evidence type="ECO:0000256" key="7">
    <source>
        <dbReference type="SAM" id="SignalP"/>
    </source>
</evidence>
<evidence type="ECO:0000256" key="3">
    <source>
        <dbReference type="ARBA" id="ARBA00022737"/>
    </source>
</evidence>
<dbReference type="InterPro" id="IPR003598">
    <property type="entry name" value="Ig_sub2"/>
</dbReference>
<evidence type="ECO:0000313" key="9">
    <source>
        <dbReference type="Ensembl" id="ENSSFOP00015077232.1"/>
    </source>
</evidence>
<keyword evidence="4" id="KW-1015">Disulfide bond</keyword>
<feature type="domain" description="Ig-like" evidence="8">
    <location>
        <begin position="2083"/>
        <end position="2170"/>
    </location>
</feature>
<dbReference type="PANTHER" id="PTHR45842:SF25">
    <property type="entry name" value="CARBOXYPEPTIDASE N SUBUNIT 2-LIKE"/>
    <property type="match status" value="1"/>
</dbReference>
<feature type="compositionally biased region" description="Basic residues" evidence="6">
    <location>
        <begin position="893"/>
        <end position="909"/>
    </location>
</feature>
<feature type="compositionally biased region" description="Polar residues" evidence="6">
    <location>
        <begin position="1198"/>
        <end position="1211"/>
    </location>
</feature>
<dbReference type="Pfam" id="PF07679">
    <property type="entry name" value="I-set"/>
    <property type="match status" value="4"/>
</dbReference>
<feature type="domain" description="Ig-like" evidence="8">
    <location>
        <begin position="1387"/>
        <end position="1479"/>
    </location>
</feature>
<feature type="region of interest" description="Disordered" evidence="6">
    <location>
        <begin position="1108"/>
        <end position="1184"/>
    </location>
</feature>
<feature type="domain" description="Ig-like" evidence="8">
    <location>
        <begin position="489"/>
        <end position="563"/>
    </location>
</feature>
<evidence type="ECO:0000256" key="2">
    <source>
        <dbReference type="ARBA" id="ARBA00022729"/>
    </source>
</evidence>
<feature type="region of interest" description="Disordered" evidence="6">
    <location>
        <begin position="1220"/>
        <end position="1242"/>
    </location>
</feature>
<dbReference type="InterPro" id="IPR013098">
    <property type="entry name" value="Ig_I-set"/>
</dbReference>
<dbReference type="OrthoDB" id="10062932at2759"/>
<feature type="region of interest" description="Disordered" evidence="6">
    <location>
        <begin position="691"/>
        <end position="740"/>
    </location>
</feature>
<feature type="region of interest" description="Disordered" evidence="6">
    <location>
        <begin position="1192"/>
        <end position="1211"/>
    </location>
</feature>
<evidence type="ECO:0000256" key="6">
    <source>
        <dbReference type="SAM" id="MobiDB-lite"/>
    </source>
</evidence>
<dbReference type="SMART" id="SM00408">
    <property type="entry name" value="IGc2"/>
    <property type="match status" value="12"/>
</dbReference>
<keyword evidence="2 7" id="KW-0732">Signal</keyword>
<feature type="domain" description="Ig-like" evidence="8">
    <location>
        <begin position="1898"/>
        <end position="1971"/>
    </location>
</feature>
<organism evidence="9 10">
    <name type="scientific">Scleropages formosus</name>
    <name type="common">Asian bonytongue</name>
    <name type="synonym">Osteoglossum formosum</name>
    <dbReference type="NCBI Taxonomy" id="113540"/>
    <lineage>
        <taxon>Eukaryota</taxon>
        <taxon>Metazoa</taxon>
        <taxon>Chordata</taxon>
        <taxon>Craniata</taxon>
        <taxon>Vertebrata</taxon>
        <taxon>Euteleostomi</taxon>
        <taxon>Actinopterygii</taxon>
        <taxon>Neopterygii</taxon>
        <taxon>Teleostei</taxon>
        <taxon>Osteoglossocephala</taxon>
        <taxon>Osteoglossomorpha</taxon>
        <taxon>Osteoglossiformes</taxon>
        <taxon>Osteoglossidae</taxon>
        <taxon>Scleropages</taxon>
    </lineage>
</organism>
<dbReference type="SMART" id="SM00013">
    <property type="entry name" value="LRRNT"/>
    <property type="match status" value="1"/>
</dbReference>
<feature type="compositionally biased region" description="Basic and acidic residues" evidence="6">
    <location>
        <begin position="873"/>
        <end position="884"/>
    </location>
</feature>
<feature type="domain" description="Ig-like" evidence="8">
    <location>
        <begin position="1977"/>
        <end position="2072"/>
    </location>
</feature>
<dbReference type="PANTHER" id="PTHR45842">
    <property type="entry name" value="SYNAPTIC ADHESION-LIKE MOLECULE SALM"/>
    <property type="match status" value="1"/>
</dbReference>
<dbReference type="SMART" id="SM00369">
    <property type="entry name" value="LRR_TYP"/>
    <property type="match status" value="5"/>
</dbReference>
<dbReference type="CDD" id="cd00096">
    <property type="entry name" value="Ig"/>
    <property type="match status" value="3"/>
</dbReference>
<dbReference type="Proteomes" id="UP000694397">
    <property type="component" value="Chromosome 13"/>
</dbReference>
<dbReference type="FunFam" id="2.60.40.10:FF:001402">
    <property type="entry name" value="Matrix remodeling associated 5"/>
    <property type="match status" value="1"/>
</dbReference>
<feature type="region of interest" description="Disordered" evidence="6">
    <location>
        <begin position="1313"/>
        <end position="1336"/>
    </location>
</feature>
<dbReference type="InterPro" id="IPR003599">
    <property type="entry name" value="Ig_sub"/>
</dbReference>
<name>A0A8C9WMR4_SCLFO</name>
<feature type="compositionally biased region" description="Low complexity" evidence="6">
    <location>
        <begin position="1175"/>
        <end position="1184"/>
    </location>
</feature>
<feature type="compositionally biased region" description="Polar residues" evidence="6">
    <location>
        <begin position="710"/>
        <end position="733"/>
    </location>
</feature>
<feature type="domain" description="Ig-like" evidence="8">
    <location>
        <begin position="1487"/>
        <end position="1589"/>
    </location>
</feature>
<dbReference type="PROSITE" id="PS50835">
    <property type="entry name" value="IG_LIKE"/>
    <property type="match status" value="12"/>
</dbReference>
<dbReference type="InterPro" id="IPR036179">
    <property type="entry name" value="Ig-like_dom_sf"/>
</dbReference>
<sequence length="2365" mass="261763">MTLPGVPALWAVVVLVSLLAMSTSLARSTCPKSCSCPSPREVHCTFRHLKSAPSSLPDDTERVNLGYNSIQQLGTSDFARLQRLEMLMLHGNDITTISPGAFYNLRSLQILKLSYNKLKRLDPSMFQGLQGLVRLYLDHNAISFIEPFTFSGLMSLRLLQMEGNQLRELHPHTFITISVSGCFWGSSLRHLHLADNRLEHLRPGTLQHLDRLEVLSLHGNPWACDCHLHWLQDWNKKKEGVIKCKKERNSGPAESCAACATPQHLYGSQIFHMSPEQLLCERPMLSSPLKLRDSTIWEDSEPDLPYTKDLEPPLGHLTFMLSDSHGNQAHVSCVVSRPSDGSSVTWENLKTPGQVVVNVTLVSHLECEIDRDELQKLWRLVAYYYESPAILERGPRQNNTTFQYSQTANEESPYFTELKGQLMAEPEWLLQPRVTLQLNRRRTTTKKLVLNFSAFISKQIDSWEEKEASRYSWAMIQRAGPGRIQAVLEGSDARLECKVIGSGGEKIEWMLPDLSLLNNSHPRLMSYESGILVINKVTLSDSGLYHCLLRTDNDIDVVSFRLTVRELLLSPESLNGQVMSVESGKPLLLPCSVSSVQPMEIIWYLPRNQILKPLPPNGRTYVLSNGTLVISKASHEDAGEYSCLASNLYGVDMLSHLVVITGDKDSEPLNGSGVVAEELPGGTPMKVVKPSMEDPENEGSGFQELKRSVPTKTPHTTSGRLHSSNRNLSQGNKGTKVKEAKRKLNKSVKELDPHRWAQILAKAHSKGQKVYPTTSIAFGKITPANRPTPVLATPTPTPTTTSTTPPHTDSVTITTFDYNEPKGLSTSSPIYHDSSVSNYPKPQLNVTSFTVSDTGRNQVATPSLQLHTQTEQSLDKRLMKDRVKSNNNALEGHRRRPPFRRRRPPHRRIQLINSTQNPSILSVSNSEATTSQQTSTNTKSQASPALKNADKSSVNTELLAEAALPKGPTVIDGSKKQDEVPSHSHFSSVTVELGLYQPQTPLPTVATWQRPLQPTSSNIMITPLLDHRLPISQLPEQEKETGNENIDITVPPFEPDEHKSAWITTTKNTPVQFNHSRNIKPPLEYIKFSTPSDKTTGPFLTDVYSEGEEVHRKTVPPITTVQNSAQKHLPNEAKDIRQRLNSSSRDPAEEHRNKDSFLGINGWKDDSSRSKSKSSHSPVVPVDHPWLRTKHTHKHVQIPNTQPPSTATFSWGHSNRFPIRPSIHSSRHHPSSPYRPWHSQSAAVTNRPEITALTVKATALPFASPPALIPQPPLNNSVSRTRDHLLLTRLRNRYRQSQLDAYRLSQLGKTIMLKPRTNSPTPKPHEAPKTQKSFAPVTPTPFPWEGYRQHSTASILYGSRWHYSHWGPRRLSTALPFPHLMGSGTKPRIISTSAVSVSTLAEADVILPCKSLGQPEPVLSWTKVSTGELIHVTPNTKHGQRFEVLSNGTFVIRNVQLQDRGQYLCTAQNKFGTDRMVVTLAVLTQTPKIMHPNFKDFSVYLGRPITLDCVAVGKPQAQVSWILPDRTFLRDVWHQNTGLPGLGPPGSAAVQLLSNGTLRIQAANFSSKGNYKCIASNAAGADTLTYNINVAALPPAIEEEASESTVLQTGGNIYLHCTAKGEPPPTLKWSLPKGIQIKPSQVLGGRLFVFPNGTLYMTSTTSSDSGRYECSAVNAVGMAKRVVQLDIVQGAFSPRQHQVKAMYGSTVYLHCPESMKSPRGALWTLPSKIFPERPVTVFPNGTLRIHQLTAKDGGSYRCMFQRANGEDMELFQVEVLMKPPKIENLETASKKVVYGANFQVDCVASGLPDPEVSWSLPDGTTIGNALQSDDSGVRSRRYVIFGNGTLLLRQMEKADEGNYTCYAKNELGEDEMRVNVRVVQDSLRILSKNQVSVKGRLGEPAYMKCDTSGDLPPTIIWLSPNNNVIASSSNRYQILEDGTLVIRKVGVDDQGKYACVSRNSAGDEIKNVKLEVEAQEPQIGGKGGKTSMKVLAVSYQTKLLHCKAEGMPNPRITWTTPQGISMLAPYHGGRFQVHQNGSLELRGLRKTDEGRFVCQAKNDLGEASLEMELEVASLAEKPSFAMPNIEVLPLKVDAHEITLECLARGKPMPEFVWLLPNGTVLNPGDRLERFLHHPSNGTLRILRPVMGDKGAYRCLAKNVAGQGEKRYSLEPGKKPQIRGAPGPMKISFGQNLRLPCLVDAWPQATITWTLPSGLTLNKPQVIGKVTYLSNGTLQVKDTTMFDRGTYSCKVTNTFGSSVLSYPVAVMVYPPRITSAPPSITRVARGSPVTLTCTATGTPKPEISWTLPGRTTLVPSNRFATQGSIHMTMEGNLVIQNPVLMNSGIYKCNAKNALGTDFKATYLQVI</sequence>
<dbReference type="InterPro" id="IPR001611">
    <property type="entry name" value="Leu-rich_rpt"/>
</dbReference>
<dbReference type="Gene3D" id="3.80.10.10">
    <property type="entry name" value="Ribonuclease Inhibitor"/>
    <property type="match status" value="2"/>
</dbReference>
<keyword evidence="3" id="KW-0677">Repeat</keyword>
<dbReference type="Gene3D" id="2.60.40.10">
    <property type="entry name" value="Immunoglobulins"/>
    <property type="match status" value="12"/>
</dbReference>
<dbReference type="SUPFAM" id="SSF52058">
    <property type="entry name" value="L domain-like"/>
    <property type="match status" value="1"/>
</dbReference>
<keyword evidence="10" id="KW-1185">Reference proteome</keyword>
<evidence type="ECO:0000256" key="1">
    <source>
        <dbReference type="ARBA" id="ARBA00022614"/>
    </source>
</evidence>
<feature type="region of interest" description="Disordered" evidence="6">
    <location>
        <begin position="858"/>
        <end position="953"/>
    </location>
</feature>
<evidence type="ECO:0000256" key="5">
    <source>
        <dbReference type="ARBA" id="ARBA00023180"/>
    </source>
</evidence>
<dbReference type="InterPro" id="IPR003591">
    <property type="entry name" value="Leu-rich_rpt_typical-subtyp"/>
</dbReference>
<evidence type="ECO:0000256" key="4">
    <source>
        <dbReference type="ARBA" id="ARBA00023157"/>
    </source>
</evidence>
<feature type="domain" description="Ig-like" evidence="8">
    <location>
        <begin position="2175"/>
        <end position="2264"/>
    </location>
</feature>
<feature type="compositionally biased region" description="Polar residues" evidence="6">
    <location>
        <begin position="1117"/>
        <end position="1126"/>
    </location>
</feature>
<dbReference type="GeneTree" id="ENSGT00940000159942"/>
<feature type="domain" description="Ig-like" evidence="8">
    <location>
        <begin position="1595"/>
        <end position="1686"/>
    </location>
</feature>
<feature type="domain" description="Ig-like" evidence="8">
    <location>
        <begin position="1694"/>
        <end position="1774"/>
    </location>
</feature>
<reference evidence="9" key="2">
    <citation type="submission" date="2025-08" db="UniProtKB">
        <authorList>
            <consortium name="Ensembl"/>
        </authorList>
    </citation>
    <scope>IDENTIFICATION</scope>
</reference>
<dbReference type="SMART" id="SM00409">
    <property type="entry name" value="IG"/>
    <property type="match status" value="12"/>
</dbReference>
<feature type="domain" description="Ig-like" evidence="8">
    <location>
        <begin position="1780"/>
        <end position="1875"/>
    </location>
</feature>
<dbReference type="Pfam" id="PF13927">
    <property type="entry name" value="Ig_3"/>
    <property type="match status" value="7"/>
</dbReference>
<feature type="compositionally biased region" description="Polar residues" evidence="6">
    <location>
        <begin position="911"/>
        <end position="923"/>
    </location>
</feature>
<feature type="region of interest" description="Disordered" evidence="6">
    <location>
        <begin position="782"/>
        <end position="810"/>
    </location>
</feature>
<dbReference type="InterPro" id="IPR032675">
    <property type="entry name" value="LRR_dom_sf"/>
</dbReference>
<dbReference type="Pfam" id="PF13855">
    <property type="entry name" value="LRR_8"/>
    <property type="match status" value="2"/>
</dbReference>
<dbReference type="InterPro" id="IPR050467">
    <property type="entry name" value="LRFN"/>
</dbReference>
<proteinExistence type="predicted"/>
<feature type="compositionally biased region" description="Polar residues" evidence="6">
    <location>
        <begin position="858"/>
        <end position="872"/>
    </location>
</feature>
<dbReference type="InterPro" id="IPR013783">
    <property type="entry name" value="Ig-like_fold"/>
</dbReference>
<feature type="domain" description="Ig-like" evidence="8">
    <location>
        <begin position="2270"/>
        <end position="2365"/>
    </location>
</feature>
<feature type="compositionally biased region" description="Low complexity" evidence="6">
    <location>
        <begin position="787"/>
        <end position="808"/>
    </location>
</feature>
<dbReference type="FunFam" id="2.60.40.10:FF:000621">
    <property type="entry name" value="Immunoglobulin superfamily member 10"/>
    <property type="match status" value="1"/>
</dbReference>
<keyword evidence="5" id="KW-0325">Glycoprotein</keyword>
<reference evidence="9 10" key="1">
    <citation type="submission" date="2019-04" db="EMBL/GenBank/DDBJ databases">
        <authorList>
            <consortium name="Wellcome Sanger Institute Data Sharing"/>
        </authorList>
    </citation>
    <scope>NUCLEOTIDE SEQUENCE [LARGE SCALE GENOMIC DNA]</scope>
</reference>
<dbReference type="FunFam" id="2.60.40.10:FF:001377">
    <property type="entry name" value="Matrix remodeling associated 5"/>
    <property type="match status" value="1"/>
</dbReference>
<dbReference type="SMART" id="SM00082">
    <property type="entry name" value="LRRCT"/>
    <property type="match status" value="1"/>
</dbReference>
<dbReference type="InterPro" id="IPR000483">
    <property type="entry name" value="Cys-rich_flank_reg_C"/>
</dbReference>
<gene>
    <name evidence="9" type="primary">si:ch211-159i8.4</name>
</gene>
<feature type="chain" id="PRO_5034145858" evidence="7">
    <location>
        <begin position="27"/>
        <end position="2365"/>
    </location>
</feature>
<reference evidence="9" key="3">
    <citation type="submission" date="2025-09" db="UniProtKB">
        <authorList>
            <consortium name="Ensembl"/>
        </authorList>
    </citation>
    <scope>IDENTIFICATION</scope>
</reference>
<feature type="compositionally biased region" description="Basic and acidic residues" evidence="6">
    <location>
        <begin position="1129"/>
        <end position="1138"/>
    </location>
</feature>
<dbReference type="InterPro" id="IPR007110">
    <property type="entry name" value="Ig-like_dom"/>
</dbReference>
<dbReference type="SUPFAM" id="SSF48726">
    <property type="entry name" value="Immunoglobulin"/>
    <property type="match status" value="12"/>
</dbReference>
<evidence type="ECO:0000259" key="8">
    <source>
        <dbReference type="PROSITE" id="PS50835"/>
    </source>
</evidence>
<protein>
    <submittedName>
        <fullName evidence="9">Si:ch211-159i8.4</fullName>
    </submittedName>
</protein>
<keyword evidence="1" id="KW-0433">Leucine-rich repeat</keyword>
<accession>A0A8C9WMR4</accession>
<feature type="compositionally biased region" description="Basic and acidic residues" evidence="6">
    <location>
        <begin position="1146"/>
        <end position="1155"/>
    </location>
</feature>
<feature type="signal peptide" evidence="7">
    <location>
        <begin position="1"/>
        <end position="26"/>
    </location>
</feature>
<feature type="domain" description="Ig-like" evidence="8">
    <location>
        <begin position="571"/>
        <end position="661"/>
    </location>
</feature>
<evidence type="ECO:0000313" key="10">
    <source>
        <dbReference type="Proteomes" id="UP000694397"/>
    </source>
</evidence>